<proteinExistence type="predicted"/>
<accession>A0ABY7QG04</accession>
<dbReference type="EMBL" id="CP115450">
    <property type="protein sequence ID" value="WBP91056.1"/>
    <property type="molecule type" value="Genomic_DNA"/>
</dbReference>
<keyword evidence="2" id="KW-1185">Reference proteome</keyword>
<reference evidence="2" key="1">
    <citation type="submission" date="2022-12" db="EMBL/GenBank/DDBJ databases">
        <authorList>
            <person name="Mo P."/>
        </authorList>
    </citation>
    <scope>NUCLEOTIDE SEQUENCE [LARGE SCALE GENOMIC DNA]</scope>
    <source>
        <strain evidence="2">HUAS 3-15</strain>
    </source>
</reference>
<evidence type="ECO:0000313" key="2">
    <source>
        <dbReference type="Proteomes" id="UP001212821"/>
    </source>
</evidence>
<gene>
    <name evidence="1" type="ORF">O1G21_37765</name>
</gene>
<sequence>MSRNGGRDYRSTLRRCRRMAERLELPRPFDPVVLLEQLAVRRGRPIELLPVPARPHAPCGLLVSTLEADYILYAADTGALHQRHILVHEIAHLLLDHAGSAPLAPAAALLPNLSPALVQRVLGRTRYDEPQEREAELLASLILSRADRADAAGLPGPAPVRGSLDALGFLLGSGSGSAGGGPKEEGRA</sequence>
<name>A0ABY7QG04_9ACTN</name>
<dbReference type="RefSeq" id="WP_270150203.1">
    <property type="nucleotide sequence ID" value="NZ_CP115450.1"/>
</dbReference>
<protein>
    <submittedName>
        <fullName evidence="1">ImmA/IrrE family metallo-endopeptidase</fullName>
    </submittedName>
</protein>
<dbReference type="Proteomes" id="UP001212821">
    <property type="component" value="Chromosome"/>
</dbReference>
<evidence type="ECO:0000313" key="1">
    <source>
        <dbReference type="EMBL" id="WBP91056.1"/>
    </source>
</evidence>
<organism evidence="1 2">
    <name type="scientific">Kitasatospora cathayae</name>
    <dbReference type="NCBI Taxonomy" id="3004092"/>
    <lineage>
        <taxon>Bacteria</taxon>
        <taxon>Bacillati</taxon>
        <taxon>Actinomycetota</taxon>
        <taxon>Actinomycetes</taxon>
        <taxon>Kitasatosporales</taxon>
        <taxon>Streptomycetaceae</taxon>
        <taxon>Kitasatospora</taxon>
    </lineage>
</organism>